<feature type="region of interest" description="Disordered" evidence="1">
    <location>
        <begin position="155"/>
        <end position="211"/>
    </location>
</feature>
<reference evidence="2 3" key="1">
    <citation type="submission" date="2020-08" db="EMBL/GenBank/DDBJ databases">
        <authorList>
            <person name="Hejnol A."/>
        </authorList>
    </citation>
    <scope>NUCLEOTIDE SEQUENCE [LARGE SCALE GENOMIC DNA]</scope>
</reference>
<proteinExistence type="predicted"/>
<protein>
    <submittedName>
        <fullName evidence="2">Uncharacterized protein</fullName>
    </submittedName>
</protein>
<sequence>MTDGRKEAPVVLVEADDEEEEKKSPRHLKPLHKRLAEEEQMIDSLVTSTRLLGLPILGAGGRRLSAPGRISAISPTRLRRNSDSSEESEGETTTERKARRAARRSLEVRPTAVVSPRRTLGPLLEAENAETGFRKRALSLPLPELALYERGEAVGAIAGNPPPHMEESRPITPRRRRGMSIQEDRGLEAIMEETSQSRRYSTPSRSCATNS</sequence>
<organism evidence="2 3">
    <name type="scientific">Dimorphilus gyrociliatus</name>
    <dbReference type="NCBI Taxonomy" id="2664684"/>
    <lineage>
        <taxon>Eukaryota</taxon>
        <taxon>Metazoa</taxon>
        <taxon>Spiralia</taxon>
        <taxon>Lophotrochozoa</taxon>
        <taxon>Annelida</taxon>
        <taxon>Polychaeta</taxon>
        <taxon>Polychaeta incertae sedis</taxon>
        <taxon>Dinophilidae</taxon>
        <taxon>Dimorphilus</taxon>
    </lineage>
</organism>
<gene>
    <name evidence="2" type="ORF">DGYR_LOCUS7252</name>
</gene>
<feature type="region of interest" description="Disordered" evidence="1">
    <location>
        <begin position="1"/>
        <end position="31"/>
    </location>
</feature>
<feature type="region of interest" description="Disordered" evidence="1">
    <location>
        <begin position="58"/>
        <end position="115"/>
    </location>
</feature>
<dbReference type="EMBL" id="CAJFCJ010000009">
    <property type="protein sequence ID" value="CAD5118951.1"/>
    <property type="molecule type" value="Genomic_DNA"/>
</dbReference>
<accession>A0A7I8VRK7</accession>
<keyword evidence="3" id="KW-1185">Reference proteome</keyword>
<dbReference type="AlphaFoldDB" id="A0A7I8VRK7"/>
<evidence type="ECO:0000313" key="3">
    <source>
        <dbReference type="Proteomes" id="UP000549394"/>
    </source>
</evidence>
<comment type="caution">
    <text evidence="2">The sequence shown here is derived from an EMBL/GenBank/DDBJ whole genome shotgun (WGS) entry which is preliminary data.</text>
</comment>
<feature type="compositionally biased region" description="Polar residues" evidence="1">
    <location>
        <begin position="193"/>
        <end position="211"/>
    </location>
</feature>
<name>A0A7I8VRK7_9ANNE</name>
<evidence type="ECO:0000256" key="1">
    <source>
        <dbReference type="SAM" id="MobiDB-lite"/>
    </source>
</evidence>
<dbReference type="Proteomes" id="UP000549394">
    <property type="component" value="Unassembled WGS sequence"/>
</dbReference>
<evidence type="ECO:0000313" key="2">
    <source>
        <dbReference type="EMBL" id="CAD5118951.1"/>
    </source>
</evidence>